<name>A0A851GFV6_9BACT</name>
<evidence type="ECO:0000313" key="3">
    <source>
        <dbReference type="EMBL" id="NWK56658.1"/>
    </source>
</evidence>
<dbReference type="InterPro" id="IPR032466">
    <property type="entry name" value="Metal_Hydrolase"/>
</dbReference>
<dbReference type="Pfam" id="PF04909">
    <property type="entry name" value="Amidohydro_2"/>
    <property type="match status" value="1"/>
</dbReference>
<evidence type="ECO:0000313" key="4">
    <source>
        <dbReference type="Proteomes" id="UP000557872"/>
    </source>
</evidence>
<dbReference type="AlphaFoldDB" id="A0A851GFV6"/>
<dbReference type="InterPro" id="IPR052350">
    <property type="entry name" value="Metallo-dep_Lactonases"/>
</dbReference>
<protein>
    <submittedName>
        <fullName evidence="3">Amidohydrolase family protein</fullName>
    </submittedName>
</protein>
<dbReference type="RefSeq" id="WP_178933458.1">
    <property type="nucleotide sequence ID" value="NZ_JACBAZ010000005.1"/>
</dbReference>
<feature type="domain" description="Amidohydrolase-related" evidence="2">
    <location>
        <begin position="2"/>
        <end position="285"/>
    </location>
</feature>
<dbReference type="Proteomes" id="UP000557872">
    <property type="component" value="Unassembled WGS sequence"/>
</dbReference>
<keyword evidence="3" id="KW-0378">Hydrolase</keyword>
<dbReference type="PANTHER" id="PTHR43569:SF2">
    <property type="entry name" value="AMIDOHYDROLASE-RELATED DOMAIN-CONTAINING PROTEIN"/>
    <property type="match status" value="1"/>
</dbReference>
<evidence type="ECO:0000256" key="1">
    <source>
        <dbReference type="ARBA" id="ARBA00038310"/>
    </source>
</evidence>
<comment type="similarity">
    <text evidence="1">Belongs to the metallo-dependent hydrolases superfamily.</text>
</comment>
<sequence length="286" mass="32882">MIDTHHHFWKYSPDEYGWISDEMPQLQKDFLVPELNHHLDMSGVDQVISVQARCSDQENRFLLDCAKHSEELVAAIVGWAPLCSPDLRIFLDQYINEPLFKGIREIIQGCPDEQFLDNPDFDHGMREITHRDLAFDLLVFHDQLPSAIAFADKHPNQRMVLNHCGKPPVSNEGMKDPDSKSWARNIRELARRPHIYCKLSGLTTEIQDPESKSQSTRHHDLLRPYVDTIIHAFGPQRVMFGSDWPVSLLGTDYPAWLNLVDEFTLSLSPDEQAAIQHETAAAFYQI</sequence>
<accession>A0A851GFV6</accession>
<dbReference type="Gene3D" id="3.20.20.140">
    <property type="entry name" value="Metal-dependent hydrolases"/>
    <property type="match status" value="1"/>
</dbReference>
<dbReference type="SUPFAM" id="SSF51556">
    <property type="entry name" value="Metallo-dependent hydrolases"/>
    <property type="match status" value="1"/>
</dbReference>
<keyword evidence="4" id="KW-1185">Reference proteome</keyword>
<dbReference type="GO" id="GO:0016787">
    <property type="term" value="F:hydrolase activity"/>
    <property type="evidence" value="ECO:0007669"/>
    <property type="project" value="UniProtKB-KW"/>
</dbReference>
<organism evidence="3 4">
    <name type="scientific">Oceaniferula marina</name>
    <dbReference type="NCBI Taxonomy" id="2748318"/>
    <lineage>
        <taxon>Bacteria</taxon>
        <taxon>Pseudomonadati</taxon>
        <taxon>Verrucomicrobiota</taxon>
        <taxon>Verrucomicrobiia</taxon>
        <taxon>Verrucomicrobiales</taxon>
        <taxon>Verrucomicrobiaceae</taxon>
        <taxon>Oceaniferula</taxon>
    </lineage>
</organism>
<dbReference type="InterPro" id="IPR006680">
    <property type="entry name" value="Amidohydro-rel"/>
</dbReference>
<dbReference type="EMBL" id="JACBAZ010000005">
    <property type="protein sequence ID" value="NWK56658.1"/>
    <property type="molecule type" value="Genomic_DNA"/>
</dbReference>
<proteinExistence type="inferred from homology"/>
<evidence type="ECO:0000259" key="2">
    <source>
        <dbReference type="Pfam" id="PF04909"/>
    </source>
</evidence>
<dbReference type="PANTHER" id="PTHR43569">
    <property type="entry name" value="AMIDOHYDROLASE"/>
    <property type="match status" value="1"/>
</dbReference>
<gene>
    <name evidence="3" type="ORF">HW115_13630</name>
</gene>
<comment type="caution">
    <text evidence="3">The sequence shown here is derived from an EMBL/GenBank/DDBJ whole genome shotgun (WGS) entry which is preliminary data.</text>
</comment>
<reference evidence="3 4" key="1">
    <citation type="submission" date="2020-07" db="EMBL/GenBank/DDBJ databases">
        <title>Roseicoccus Jingziensis gen. nov., sp. nov., isolated from coastal seawater.</title>
        <authorList>
            <person name="Feng X."/>
        </authorList>
    </citation>
    <scope>NUCLEOTIDE SEQUENCE [LARGE SCALE GENOMIC DNA]</scope>
    <source>
        <strain evidence="3 4">N1E253</strain>
    </source>
</reference>